<dbReference type="Pfam" id="PF19408">
    <property type="entry name" value="PKD_6"/>
    <property type="match status" value="1"/>
</dbReference>
<dbReference type="PANTHER" id="PTHR46534">
    <property type="entry name" value="IGGFC_BINDING DOMAIN-CONTAINING PROTEIN"/>
    <property type="match status" value="1"/>
</dbReference>
<feature type="signal peptide" evidence="1">
    <location>
        <begin position="1"/>
        <end position="21"/>
    </location>
</feature>
<comment type="caution">
    <text evidence="3">The sequence shown here is derived from an EMBL/GenBank/DDBJ whole genome shotgun (WGS) entry which is preliminary data.</text>
</comment>
<dbReference type="RefSeq" id="WP_192008664.1">
    <property type="nucleotide sequence ID" value="NZ_JACYTQ010000001.1"/>
</dbReference>
<dbReference type="Gene3D" id="2.60.40.10">
    <property type="entry name" value="Immunoglobulins"/>
    <property type="match status" value="1"/>
</dbReference>
<feature type="chain" id="PRO_5046700075" evidence="1">
    <location>
        <begin position="22"/>
        <end position="1029"/>
    </location>
</feature>
<sequence length="1029" mass="112709">MSRVLKHFISFLILSFSMQLAWGQNSTIGREFWVGFMENVQVYYGESDKAVLIITADEKTTGAIEYLGQTASFDLEKGEQFIFKLESLELDLLHRTSEEVEDKGVYIISTGNIAVHAFSEQIFSADGTVILPVKTLGRDYLVTSHYEEGNGPATLLIVAVEDNTEIEIVSPIDSFNGKSANIPFTILLNQGQSYQLKANGDLTGTRVKVLGEDVNDCKKIAVFGGNMCTTVGGCLACDHLFQQSYPVSTWGTDYIHVALKGRTSGELVKVLASEDGTMVRVDGNLRGTIDRGQFMVLDFQVDESAKIVTSQPSSVTVFSKGMLCNDVLIDELLFDGDPFMLTYSSNEQSLKELVFNSIKLPKIENHYVNIVVKSGTQDKTVLDGKNIGEEFFPLLGDPGFQIGRISISEGVHHLTNPDGFTAYAYGFGRTESYGYAAGAALDNLSLDFESNYEFEVVGDKVACLNQEGVWSANISDPSFEYFFWDFGDGSPVQSGREVPHTFTEPGRYVVSVSVSKTLSTCEDQEEASFEVEVFEMKAKLEGETYVCQQTDILMYRLLERQNIESTEFEVIGGEIIEAYADSVLVKWGQASTDARVIMNPISKNGCPGLPVTLEVVIGADLNPVEPIGPREVCFNPELTQIYSVESPLAEREYEWEVVGGSIVSGQGSGEIEVMWDQPGIEGKVGYTVYSSNNASCSGMSPKAVVIVTSQMAIAKTTSVACFGELSGQIELTMIGGQGPYSFEWLHDPTLSSPIATDLAKGVYTVLVTDKNGCSQRINDIEVLEPELLEVVSVEPVPITCLGRSDGLVSLSVNGGTKPYQLDYNGIHTFSEEITITNLPMGNFDLEVIDKNGCKVTVNFEINSPPPLKVEVRLAKPACPGEENGELIVVTDGIIGPKDFNWIGVGQSSALATGLAKGEYHLELRDSDNCIYVGQGWVEEAAPEIRMPTGFDPRMAPGAFLGVSNCDVLFDLWIYNRWGELVYFNDTGWNGKIHGKDAPTGAYAYIARYYYVLDGINHQVEKKGAFVLMR</sequence>
<dbReference type="InterPro" id="IPR025667">
    <property type="entry name" value="SprB_repeat"/>
</dbReference>
<gene>
    <name evidence="3" type="ORF">IFO69_04355</name>
</gene>
<feature type="domain" description="PKD" evidence="2">
    <location>
        <begin position="476"/>
        <end position="519"/>
    </location>
</feature>
<dbReference type="PROSITE" id="PS50093">
    <property type="entry name" value="PKD"/>
    <property type="match status" value="1"/>
</dbReference>
<evidence type="ECO:0000259" key="2">
    <source>
        <dbReference type="PROSITE" id="PS50093"/>
    </source>
</evidence>
<dbReference type="InterPro" id="IPR013783">
    <property type="entry name" value="Ig-like_fold"/>
</dbReference>
<dbReference type="Pfam" id="PF13573">
    <property type="entry name" value="SprB"/>
    <property type="match status" value="2"/>
</dbReference>
<dbReference type="InterPro" id="IPR035234">
    <property type="entry name" value="IgGFc-bd_N"/>
</dbReference>
<evidence type="ECO:0000256" key="1">
    <source>
        <dbReference type="SAM" id="SignalP"/>
    </source>
</evidence>
<dbReference type="Proteomes" id="UP000647133">
    <property type="component" value="Unassembled WGS sequence"/>
</dbReference>
<dbReference type="InterPro" id="IPR000601">
    <property type="entry name" value="PKD_dom"/>
</dbReference>
<evidence type="ECO:0000313" key="3">
    <source>
        <dbReference type="EMBL" id="MBD8487974.1"/>
    </source>
</evidence>
<dbReference type="EMBL" id="JACYTQ010000001">
    <property type="protein sequence ID" value="MBD8487974.1"/>
    <property type="molecule type" value="Genomic_DNA"/>
</dbReference>
<organism evidence="3 4">
    <name type="scientific">Echinicola arenosa</name>
    <dbReference type="NCBI Taxonomy" id="2774144"/>
    <lineage>
        <taxon>Bacteria</taxon>
        <taxon>Pseudomonadati</taxon>
        <taxon>Bacteroidota</taxon>
        <taxon>Cytophagia</taxon>
        <taxon>Cytophagales</taxon>
        <taxon>Cyclobacteriaceae</taxon>
        <taxon>Echinicola</taxon>
    </lineage>
</organism>
<proteinExistence type="predicted"/>
<evidence type="ECO:0000313" key="4">
    <source>
        <dbReference type="Proteomes" id="UP000647133"/>
    </source>
</evidence>
<dbReference type="CDD" id="cd00146">
    <property type="entry name" value="PKD"/>
    <property type="match status" value="1"/>
</dbReference>
<dbReference type="Pfam" id="PF18911">
    <property type="entry name" value="PKD_4"/>
    <property type="match status" value="1"/>
</dbReference>
<name>A0ABR9AHG9_9BACT</name>
<protein>
    <submittedName>
        <fullName evidence="3">PKD domain-containing protein</fullName>
    </submittedName>
</protein>
<dbReference type="SUPFAM" id="SSF49299">
    <property type="entry name" value="PKD domain"/>
    <property type="match status" value="1"/>
</dbReference>
<dbReference type="InterPro" id="IPR045829">
    <property type="entry name" value="PKD_6"/>
</dbReference>
<keyword evidence="1" id="KW-0732">Signal</keyword>
<reference evidence="3 4" key="1">
    <citation type="submission" date="2020-09" db="EMBL/GenBank/DDBJ databases">
        <title>Echinicola sp. CAU 1574 isolated from sand of Sido Beach.</title>
        <authorList>
            <person name="Kim W."/>
        </authorList>
    </citation>
    <scope>NUCLEOTIDE SEQUENCE [LARGE SCALE GENOMIC DNA]</scope>
    <source>
        <strain evidence="3 4">CAU 1574</strain>
    </source>
</reference>
<accession>A0ABR9AHG9</accession>
<keyword evidence="4" id="KW-1185">Reference proteome</keyword>
<dbReference type="Pfam" id="PF17517">
    <property type="entry name" value="IgGFc_binding"/>
    <property type="match status" value="1"/>
</dbReference>
<dbReference type="InterPro" id="IPR035986">
    <property type="entry name" value="PKD_dom_sf"/>
</dbReference>
<dbReference type="PANTHER" id="PTHR46534:SF1">
    <property type="entry name" value="IGGFC-BINDING PROTEIN N-TERMINAL DOMAIN-CONTAINING PROTEIN"/>
    <property type="match status" value="1"/>
</dbReference>